<accession>A0A7J6F968</accession>
<dbReference type="InterPro" id="IPR010264">
    <property type="entry name" value="Self-incomp_S1"/>
</dbReference>
<evidence type="ECO:0000256" key="3">
    <source>
        <dbReference type="ARBA" id="ARBA00022471"/>
    </source>
</evidence>
<keyword evidence="4 6" id="KW-0964">Secreted</keyword>
<sequence>MSSSTTPLMLVIACLLFLTFETTKVRGWYFQPKTHVSMTNSLPNKSDLTVHCKSKDNDLGTHVIPFNKSYEIVFHPNLLDTTLFYCNFRWPKNNSDHFFDIYDKLTTKTCKPNNSNKHYKI</sequence>
<dbReference type="GO" id="GO:0060320">
    <property type="term" value="P:rejection of self pollen"/>
    <property type="evidence" value="ECO:0007669"/>
    <property type="project" value="UniProtKB-KW"/>
</dbReference>
<evidence type="ECO:0000256" key="2">
    <source>
        <dbReference type="ARBA" id="ARBA00005581"/>
    </source>
</evidence>
<comment type="caution">
    <text evidence="7">The sequence shown here is derived from an EMBL/GenBank/DDBJ whole genome shotgun (WGS) entry which is preliminary data.</text>
</comment>
<keyword evidence="3 6" id="KW-0713">Self-incompatibility</keyword>
<comment type="similarity">
    <text evidence="2 6">Belongs to the plant self-incompatibility (S1) protein family.</text>
</comment>
<protein>
    <recommendedName>
        <fullName evidence="6">S-protein homolog</fullName>
    </recommendedName>
</protein>
<feature type="signal peptide" evidence="6">
    <location>
        <begin position="1"/>
        <end position="27"/>
    </location>
</feature>
<dbReference type="GO" id="GO:0005576">
    <property type="term" value="C:extracellular region"/>
    <property type="evidence" value="ECO:0007669"/>
    <property type="project" value="UniProtKB-SubCell"/>
</dbReference>
<dbReference type="Proteomes" id="UP000583929">
    <property type="component" value="Unassembled WGS sequence"/>
</dbReference>
<dbReference type="AlphaFoldDB" id="A0A7J6F968"/>
<comment type="subcellular location">
    <subcellularLocation>
        <location evidence="1 6">Secreted</location>
    </subcellularLocation>
</comment>
<proteinExistence type="inferred from homology"/>
<evidence type="ECO:0000256" key="1">
    <source>
        <dbReference type="ARBA" id="ARBA00004613"/>
    </source>
</evidence>
<dbReference type="PANTHER" id="PTHR31232:SF149">
    <property type="entry name" value="S-PROTEIN HOMOLOG"/>
    <property type="match status" value="1"/>
</dbReference>
<dbReference type="EMBL" id="JAATIQ010000247">
    <property type="protein sequence ID" value="KAF4367263.1"/>
    <property type="molecule type" value="Genomic_DNA"/>
</dbReference>
<evidence type="ECO:0000256" key="4">
    <source>
        <dbReference type="ARBA" id="ARBA00022525"/>
    </source>
</evidence>
<evidence type="ECO:0000256" key="5">
    <source>
        <dbReference type="ARBA" id="ARBA00022729"/>
    </source>
</evidence>
<dbReference type="Pfam" id="PF05938">
    <property type="entry name" value="Self-incomp_S1"/>
    <property type="match status" value="1"/>
</dbReference>
<feature type="chain" id="PRO_5029933584" description="S-protein homolog" evidence="6">
    <location>
        <begin position="28"/>
        <end position="121"/>
    </location>
</feature>
<organism evidence="7 8">
    <name type="scientific">Cannabis sativa</name>
    <name type="common">Hemp</name>
    <name type="synonym">Marijuana</name>
    <dbReference type="NCBI Taxonomy" id="3483"/>
    <lineage>
        <taxon>Eukaryota</taxon>
        <taxon>Viridiplantae</taxon>
        <taxon>Streptophyta</taxon>
        <taxon>Embryophyta</taxon>
        <taxon>Tracheophyta</taxon>
        <taxon>Spermatophyta</taxon>
        <taxon>Magnoliopsida</taxon>
        <taxon>eudicotyledons</taxon>
        <taxon>Gunneridae</taxon>
        <taxon>Pentapetalae</taxon>
        <taxon>rosids</taxon>
        <taxon>fabids</taxon>
        <taxon>Rosales</taxon>
        <taxon>Cannabaceae</taxon>
        <taxon>Cannabis</taxon>
    </lineage>
</organism>
<evidence type="ECO:0000313" key="7">
    <source>
        <dbReference type="EMBL" id="KAF4367263.1"/>
    </source>
</evidence>
<keyword evidence="5 6" id="KW-0732">Signal</keyword>
<evidence type="ECO:0000256" key="6">
    <source>
        <dbReference type="RuleBase" id="RU367044"/>
    </source>
</evidence>
<evidence type="ECO:0000313" key="8">
    <source>
        <dbReference type="Proteomes" id="UP000583929"/>
    </source>
</evidence>
<gene>
    <name evidence="7" type="ORF">G4B88_026770</name>
</gene>
<name>A0A7J6F968_CANSA</name>
<keyword evidence="8" id="KW-1185">Reference proteome</keyword>
<reference evidence="7 8" key="1">
    <citation type="journal article" date="2020" name="bioRxiv">
        <title>Sequence and annotation of 42 cannabis genomes reveals extensive copy number variation in cannabinoid synthesis and pathogen resistance genes.</title>
        <authorList>
            <person name="Mckernan K.J."/>
            <person name="Helbert Y."/>
            <person name="Kane L.T."/>
            <person name="Ebling H."/>
            <person name="Zhang L."/>
            <person name="Liu B."/>
            <person name="Eaton Z."/>
            <person name="Mclaughlin S."/>
            <person name="Kingan S."/>
            <person name="Baybayan P."/>
            <person name="Concepcion G."/>
            <person name="Jordan M."/>
            <person name="Riva A."/>
            <person name="Barbazuk W."/>
            <person name="Harkins T."/>
        </authorList>
    </citation>
    <scope>NUCLEOTIDE SEQUENCE [LARGE SCALE GENOMIC DNA]</scope>
    <source>
        <strain evidence="8">cv. Jamaican Lion 4</strain>
        <tissue evidence="7">Leaf</tissue>
    </source>
</reference>
<dbReference type="PANTHER" id="PTHR31232">
    <property type="match status" value="1"/>
</dbReference>